<accession>A0A067SGT6</accession>
<reference evidence="3" key="1">
    <citation type="journal article" date="2014" name="Proc. Natl. Acad. Sci. U.S.A.">
        <title>Extensive sampling of basidiomycete genomes demonstrates inadequacy of the white-rot/brown-rot paradigm for wood decay fungi.</title>
        <authorList>
            <person name="Riley R."/>
            <person name="Salamov A.A."/>
            <person name="Brown D.W."/>
            <person name="Nagy L.G."/>
            <person name="Floudas D."/>
            <person name="Held B.W."/>
            <person name="Levasseur A."/>
            <person name="Lombard V."/>
            <person name="Morin E."/>
            <person name="Otillar R."/>
            <person name="Lindquist E.A."/>
            <person name="Sun H."/>
            <person name="LaButti K.M."/>
            <person name="Schmutz J."/>
            <person name="Jabbour D."/>
            <person name="Luo H."/>
            <person name="Baker S.E."/>
            <person name="Pisabarro A.G."/>
            <person name="Walton J.D."/>
            <person name="Blanchette R.A."/>
            <person name="Henrissat B."/>
            <person name="Martin F."/>
            <person name="Cullen D."/>
            <person name="Hibbett D.S."/>
            <person name="Grigoriev I.V."/>
        </authorList>
    </citation>
    <scope>NUCLEOTIDE SEQUENCE [LARGE SCALE GENOMIC DNA]</scope>
    <source>
        <strain evidence="3">CBS 339.88</strain>
    </source>
</reference>
<evidence type="ECO:0000313" key="2">
    <source>
        <dbReference type="EMBL" id="KDR69237.1"/>
    </source>
</evidence>
<dbReference type="AlphaFoldDB" id="A0A067SGT6"/>
<proteinExistence type="predicted"/>
<dbReference type="Proteomes" id="UP000027222">
    <property type="component" value="Unassembled WGS sequence"/>
</dbReference>
<feature type="compositionally biased region" description="Basic and acidic residues" evidence="1">
    <location>
        <begin position="331"/>
        <end position="345"/>
    </location>
</feature>
<dbReference type="HOGENOM" id="CLU_787655_0_0_1"/>
<protein>
    <submittedName>
        <fullName evidence="2">Uncharacterized protein</fullName>
    </submittedName>
</protein>
<evidence type="ECO:0000256" key="1">
    <source>
        <dbReference type="SAM" id="MobiDB-lite"/>
    </source>
</evidence>
<evidence type="ECO:0000313" key="3">
    <source>
        <dbReference type="Proteomes" id="UP000027222"/>
    </source>
</evidence>
<organism evidence="2 3">
    <name type="scientific">Galerina marginata (strain CBS 339.88)</name>
    <dbReference type="NCBI Taxonomy" id="685588"/>
    <lineage>
        <taxon>Eukaryota</taxon>
        <taxon>Fungi</taxon>
        <taxon>Dikarya</taxon>
        <taxon>Basidiomycota</taxon>
        <taxon>Agaricomycotina</taxon>
        <taxon>Agaricomycetes</taxon>
        <taxon>Agaricomycetidae</taxon>
        <taxon>Agaricales</taxon>
        <taxon>Agaricineae</taxon>
        <taxon>Strophariaceae</taxon>
        <taxon>Galerina</taxon>
    </lineage>
</organism>
<sequence>MASRLCNNEHTGRNFEEDGMRHRPTVVVIRRLEPAEPRNWNLEVVVVVVVSDVEEAKVTMPLPISIDVAAGWRHGVGVCARTESQRRRTSGSETTVTGFRRRRIRRRTWVQGGSETEKPLSYFILREREGGGDGGGDGGFRQRGTVDGVVVVTQLWSAVIDSAAPVKRRVDEYPLPRVFSSPTLKLEGSHKAPRNRNALCTLNLLSALELARVEVQDYFRIRTFELPYAFELEYKSWQDPDSDLDSDLDSEAVRGDWDLQLQLGIHINGSRRRLGSEAQATQWEVTGKLEKFEGAGGQDRTGQNAGSERKGGTAALPFAARGVTGRGRRGKQWERDRERDKDREQTWGGIKG</sequence>
<name>A0A067SGT6_GALM3</name>
<gene>
    <name evidence="2" type="ORF">GALMADRAFT_282691</name>
</gene>
<feature type="region of interest" description="Disordered" evidence="1">
    <location>
        <begin position="289"/>
        <end position="352"/>
    </location>
</feature>
<keyword evidence="3" id="KW-1185">Reference proteome</keyword>
<dbReference type="EMBL" id="KL142403">
    <property type="protein sequence ID" value="KDR69237.1"/>
    <property type="molecule type" value="Genomic_DNA"/>
</dbReference>